<evidence type="ECO:0000256" key="1">
    <source>
        <dbReference type="ARBA" id="ARBA00022801"/>
    </source>
</evidence>
<dbReference type="PANTHER" id="PTHR36447:SF1">
    <property type="entry name" value="BETA-GALACTOSIDASE GANA"/>
    <property type="match status" value="1"/>
</dbReference>
<gene>
    <name evidence="4" type="ORF">GSF22_32490</name>
</gene>
<dbReference type="SUPFAM" id="SSF51445">
    <property type="entry name" value="(Trans)glycosidases"/>
    <property type="match status" value="1"/>
</dbReference>
<proteinExistence type="predicted"/>
<accession>A0ABS3W252</accession>
<keyword evidence="1" id="KW-0378">Hydrolase</keyword>
<protein>
    <submittedName>
        <fullName evidence="4">Beta-galactosidase</fullName>
    </submittedName>
</protein>
<dbReference type="InterPro" id="IPR003476">
    <property type="entry name" value="Glyco_hydro_42"/>
</dbReference>
<name>A0ABS3W252_MICEH</name>
<dbReference type="EMBL" id="WVUH01000555">
    <property type="protein sequence ID" value="MBO4210678.1"/>
    <property type="molecule type" value="Genomic_DNA"/>
</dbReference>
<reference evidence="4 5" key="1">
    <citation type="submission" date="2019-12" db="EMBL/GenBank/DDBJ databases">
        <title>Whole genome sequencing of endophytic Actinobacterium Micromonospora sp. MPMI6T.</title>
        <authorList>
            <person name="Evv R."/>
            <person name="Podile A.R."/>
        </authorList>
    </citation>
    <scope>NUCLEOTIDE SEQUENCE [LARGE SCALE GENOMIC DNA]</scope>
    <source>
        <strain evidence="4 5">MPMI6</strain>
    </source>
</reference>
<sequence>MGGRDMWDTGRLCYGGDYNPEQWPTEVWRQDVTLMRAARVNLVTVGVFAWSRLEPEPGRYTLDWLDRVLDLLHDGDIRVALATP</sequence>
<dbReference type="Proteomes" id="UP000823521">
    <property type="component" value="Unassembled WGS sequence"/>
</dbReference>
<keyword evidence="5" id="KW-1185">Reference proteome</keyword>
<evidence type="ECO:0000259" key="3">
    <source>
        <dbReference type="Pfam" id="PF02449"/>
    </source>
</evidence>
<feature type="domain" description="Glycoside hydrolase family 42 N-terminal" evidence="3">
    <location>
        <begin position="17"/>
        <end position="84"/>
    </location>
</feature>
<comment type="caution">
    <text evidence="4">The sequence shown here is derived from an EMBL/GenBank/DDBJ whole genome shotgun (WGS) entry which is preliminary data.</text>
</comment>
<organism evidence="4 5">
    <name type="scientific">Micromonospora echinofusca</name>
    <dbReference type="NCBI Taxonomy" id="47858"/>
    <lineage>
        <taxon>Bacteria</taxon>
        <taxon>Bacillati</taxon>
        <taxon>Actinomycetota</taxon>
        <taxon>Actinomycetes</taxon>
        <taxon>Micromonosporales</taxon>
        <taxon>Micromonosporaceae</taxon>
        <taxon>Micromonospora</taxon>
    </lineage>
</organism>
<dbReference type="Pfam" id="PF02449">
    <property type="entry name" value="Glyco_hydro_42"/>
    <property type="match status" value="1"/>
</dbReference>
<dbReference type="InterPro" id="IPR013529">
    <property type="entry name" value="Glyco_hydro_42_N"/>
</dbReference>
<dbReference type="PANTHER" id="PTHR36447">
    <property type="entry name" value="BETA-GALACTOSIDASE GANA"/>
    <property type="match status" value="1"/>
</dbReference>
<dbReference type="InterPro" id="IPR017853">
    <property type="entry name" value="GH"/>
</dbReference>
<evidence type="ECO:0000313" key="4">
    <source>
        <dbReference type="EMBL" id="MBO4210678.1"/>
    </source>
</evidence>
<evidence type="ECO:0000256" key="2">
    <source>
        <dbReference type="ARBA" id="ARBA00023295"/>
    </source>
</evidence>
<dbReference type="Gene3D" id="3.20.20.80">
    <property type="entry name" value="Glycosidases"/>
    <property type="match status" value="1"/>
</dbReference>
<evidence type="ECO:0000313" key="5">
    <source>
        <dbReference type="Proteomes" id="UP000823521"/>
    </source>
</evidence>
<feature type="non-terminal residue" evidence="4">
    <location>
        <position position="84"/>
    </location>
</feature>
<keyword evidence="2" id="KW-0326">Glycosidase</keyword>